<dbReference type="InterPro" id="IPR027370">
    <property type="entry name" value="Znf-RING_euk"/>
</dbReference>
<accession>K1P9D6</accession>
<sequence length="592" mass="68003">MYKGYNEKSNGFPQKMTDKGHNFCKVMISVYKMKSKEIVTLQKECAKNCTITRGGLRGGRTCFEPAPCLTTTSEIRILAMATAVCKDPELRCTICLEKFNLPKILPCLHTFCEPCIQSYVQNCAAKEENTSFFRCPLCRMKTDLINISATEWTKKLPTNYLITSLLDRKTNDDKQKEIHCDPCKFANEKNAAIYICKDCKEYLCEQCFNYLHKRKRDNNIHSVTIITPGSDLIPLEMDEPCPIHADKVLDIFCFDHEKICCNVCFATKHRHCDNVRSLDEIAKDKDEVIDMSDFLETISDATQCTVEALNKANEKLAQLADDKDAMLQSVDDIIANTKSHLDTLHEELRGSILKTFSNTEQSQEFDRECIAAFQKMLTQSQKLAEAVQEHGSRKEKFVNVEKTRMVIENDFERLCSTFNFSETSKRYDLHIEDKLKNVLNWSKIGSLNFQQSDEDPLTDIKTALCSLGCFNDYTVFQYSFSLEYALQVSPPFLLPKSQSKWRIEFHVINNNLGIYVNCISNDNSDWPLDVSVELSLVNQVDRKKDIVRTFQHLFTKGELGRGFKSIIDWQSLSSTEKGYNSNGWIKIKARLW</sequence>
<reference evidence="6" key="1">
    <citation type="journal article" date="2012" name="Nature">
        <title>The oyster genome reveals stress adaptation and complexity of shell formation.</title>
        <authorList>
            <person name="Zhang G."/>
            <person name="Fang X."/>
            <person name="Guo X."/>
            <person name="Li L."/>
            <person name="Luo R."/>
            <person name="Xu F."/>
            <person name="Yang P."/>
            <person name="Zhang L."/>
            <person name="Wang X."/>
            <person name="Qi H."/>
            <person name="Xiong Z."/>
            <person name="Que H."/>
            <person name="Xie Y."/>
            <person name="Holland P.W."/>
            <person name="Paps J."/>
            <person name="Zhu Y."/>
            <person name="Wu F."/>
            <person name="Chen Y."/>
            <person name="Wang J."/>
            <person name="Peng C."/>
            <person name="Meng J."/>
            <person name="Yang L."/>
            <person name="Liu J."/>
            <person name="Wen B."/>
            <person name="Zhang N."/>
            <person name="Huang Z."/>
            <person name="Zhu Q."/>
            <person name="Feng Y."/>
            <person name="Mount A."/>
            <person name="Hedgecock D."/>
            <person name="Xu Z."/>
            <person name="Liu Y."/>
            <person name="Domazet-Loso T."/>
            <person name="Du Y."/>
            <person name="Sun X."/>
            <person name="Zhang S."/>
            <person name="Liu B."/>
            <person name="Cheng P."/>
            <person name="Jiang X."/>
            <person name="Li J."/>
            <person name="Fan D."/>
            <person name="Wang W."/>
            <person name="Fu W."/>
            <person name="Wang T."/>
            <person name="Wang B."/>
            <person name="Zhang J."/>
            <person name="Peng Z."/>
            <person name="Li Y."/>
            <person name="Li N."/>
            <person name="Wang J."/>
            <person name="Chen M."/>
            <person name="He Y."/>
            <person name="Tan F."/>
            <person name="Song X."/>
            <person name="Zheng Q."/>
            <person name="Huang R."/>
            <person name="Yang H."/>
            <person name="Du X."/>
            <person name="Chen L."/>
            <person name="Yang M."/>
            <person name="Gaffney P.M."/>
            <person name="Wang S."/>
            <person name="Luo L."/>
            <person name="She Z."/>
            <person name="Ming Y."/>
            <person name="Huang W."/>
            <person name="Zhang S."/>
            <person name="Huang B."/>
            <person name="Zhang Y."/>
            <person name="Qu T."/>
            <person name="Ni P."/>
            <person name="Miao G."/>
            <person name="Wang J."/>
            <person name="Wang Q."/>
            <person name="Steinberg C.E."/>
            <person name="Wang H."/>
            <person name="Li N."/>
            <person name="Qian L."/>
            <person name="Zhang G."/>
            <person name="Li Y."/>
            <person name="Yang H."/>
            <person name="Liu X."/>
            <person name="Wang J."/>
            <person name="Yin Y."/>
            <person name="Wang J."/>
        </authorList>
    </citation>
    <scope>NUCLEOTIDE SEQUENCE [LARGE SCALE GENOMIC DNA]</scope>
    <source>
        <strain evidence="6">05x7-T-G4-1.051#20</strain>
    </source>
</reference>
<dbReference type="InterPro" id="IPR001841">
    <property type="entry name" value="Znf_RING"/>
</dbReference>
<dbReference type="SMART" id="SM00061">
    <property type="entry name" value="MATH"/>
    <property type="match status" value="1"/>
</dbReference>
<evidence type="ECO:0000256" key="3">
    <source>
        <dbReference type="ARBA" id="ARBA00022723"/>
    </source>
</evidence>
<dbReference type="Gene3D" id="3.30.40.10">
    <property type="entry name" value="Zinc/RING finger domain, C3HC4 (zinc finger)"/>
    <property type="match status" value="1"/>
</dbReference>
<keyword evidence="3" id="KW-0479">Metal-binding</keyword>
<dbReference type="GO" id="GO:0005737">
    <property type="term" value="C:cytoplasm"/>
    <property type="evidence" value="ECO:0007669"/>
    <property type="project" value="UniProtKB-SubCell"/>
</dbReference>
<organism evidence="6">
    <name type="scientific">Magallana gigas</name>
    <name type="common">Pacific oyster</name>
    <name type="synonym">Crassostrea gigas</name>
    <dbReference type="NCBI Taxonomy" id="29159"/>
    <lineage>
        <taxon>Eukaryota</taxon>
        <taxon>Metazoa</taxon>
        <taxon>Spiralia</taxon>
        <taxon>Lophotrochozoa</taxon>
        <taxon>Mollusca</taxon>
        <taxon>Bivalvia</taxon>
        <taxon>Autobranchia</taxon>
        <taxon>Pteriomorphia</taxon>
        <taxon>Ostreida</taxon>
        <taxon>Ostreoidea</taxon>
        <taxon>Ostreidae</taxon>
        <taxon>Magallana</taxon>
    </lineage>
</organism>
<dbReference type="CDD" id="cd00121">
    <property type="entry name" value="MATH"/>
    <property type="match status" value="1"/>
</dbReference>
<name>K1P9D6_MAGGI</name>
<dbReference type="PANTHER" id="PTHR25462">
    <property type="entry name" value="BONUS, ISOFORM C-RELATED"/>
    <property type="match status" value="1"/>
</dbReference>
<dbReference type="AlphaFoldDB" id="K1P9D6"/>
<dbReference type="Gene3D" id="3.30.160.60">
    <property type="entry name" value="Classic Zinc Finger"/>
    <property type="match status" value="1"/>
</dbReference>
<evidence type="ECO:0000256" key="4">
    <source>
        <dbReference type="ARBA" id="ARBA00022771"/>
    </source>
</evidence>
<dbReference type="PANTHER" id="PTHR25462:SF296">
    <property type="entry name" value="MEIOTIC P26, ISOFORM F"/>
    <property type="match status" value="1"/>
</dbReference>
<dbReference type="EMBL" id="JH816429">
    <property type="protein sequence ID" value="EKC20392.1"/>
    <property type="molecule type" value="Genomic_DNA"/>
</dbReference>
<dbReference type="InterPro" id="IPR047153">
    <property type="entry name" value="TRIM45/56/19-like"/>
</dbReference>
<comment type="subcellular location">
    <subcellularLocation>
        <location evidence="1">Cytoplasm</location>
    </subcellularLocation>
</comment>
<dbReference type="SUPFAM" id="SSF57845">
    <property type="entry name" value="B-box zinc-binding domain"/>
    <property type="match status" value="1"/>
</dbReference>
<keyword evidence="2" id="KW-0963">Cytoplasm</keyword>
<proteinExistence type="predicted"/>
<dbReference type="CDD" id="cd19757">
    <property type="entry name" value="Bbox1"/>
    <property type="match status" value="1"/>
</dbReference>
<dbReference type="InterPro" id="IPR008974">
    <property type="entry name" value="TRAF-like"/>
</dbReference>
<dbReference type="PROSITE" id="PS50089">
    <property type="entry name" value="ZF_RING_2"/>
    <property type="match status" value="1"/>
</dbReference>
<dbReference type="SMART" id="SM00184">
    <property type="entry name" value="RING"/>
    <property type="match status" value="1"/>
</dbReference>
<dbReference type="Gene3D" id="2.60.210.10">
    <property type="entry name" value="Apoptosis, Tumor Necrosis Factor Receptor Associated Protein 2, Chain A"/>
    <property type="match status" value="1"/>
</dbReference>
<dbReference type="InterPro" id="IPR002083">
    <property type="entry name" value="MATH/TRAF_dom"/>
</dbReference>
<dbReference type="GO" id="GO:0008270">
    <property type="term" value="F:zinc ion binding"/>
    <property type="evidence" value="ECO:0007669"/>
    <property type="project" value="UniProtKB-KW"/>
</dbReference>
<dbReference type="InParanoid" id="K1P9D6"/>
<dbReference type="CDD" id="cd19756">
    <property type="entry name" value="Bbox2"/>
    <property type="match status" value="1"/>
</dbReference>
<evidence type="ECO:0000256" key="5">
    <source>
        <dbReference type="ARBA" id="ARBA00022833"/>
    </source>
</evidence>
<dbReference type="Gene3D" id="4.10.830.40">
    <property type="match status" value="1"/>
</dbReference>
<dbReference type="Pfam" id="PF13445">
    <property type="entry name" value="zf-RING_UBOX"/>
    <property type="match status" value="1"/>
</dbReference>
<evidence type="ECO:0000256" key="2">
    <source>
        <dbReference type="ARBA" id="ARBA00022490"/>
    </source>
</evidence>
<dbReference type="InterPro" id="IPR000315">
    <property type="entry name" value="Znf_B-box"/>
</dbReference>
<gene>
    <name evidence="6" type="ORF">CGI_10006109</name>
</gene>
<dbReference type="InterPro" id="IPR017907">
    <property type="entry name" value="Znf_RING_CS"/>
</dbReference>
<dbReference type="SUPFAM" id="SSF57850">
    <property type="entry name" value="RING/U-box"/>
    <property type="match status" value="1"/>
</dbReference>
<evidence type="ECO:0000256" key="1">
    <source>
        <dbReference type="ARBA" id="ARBA00004496"/>
    </source>
</evidence>
<keyword evidence="5" id="KW-0862">Zinc</keyword>
<dbReference type="SUPFAM" id="SSF49599">
    <property type="entry name" value="TRAF domain-like"/>
    <property type="match status" value="1"/>
</dbReference>
<keyword evidence="4" id="KW-0863">Zinc-finger</keyword>
<evidence type="ECO:0000313" key="6">
    <source>
        <dbReference type="EMBL" id="EKC20392.1"/>
    </source>
</evidence>
<dbReference type="Pfam" id="PF22486">
    <property type="entry name" value="MATH_2"/>
    <property type="match status" value="1"/>
</dbReference>
<dbReference type="PROSITE" id="PS00518">
    <property type="entry name" value="ZF_RING_1"/>
    <property type="match status" value="1"/>
</dbReference>
<dbReference type="InterPro" id="IPR013083">
    <property type="entry name" value="Znf_RING/FYVE/PHD"/>
</dbReference>
<dbReference type="HOGENOM" id="CLU_530238_0_0_1"/>
<protein>
    <submittedName>
        <fullName evidence="6">Tripartite motif-containing protein 56</fullName>
    </submittedName>
</protein>
<dbReference type="PROSITE" id="PS50119">
    <property type="entry name" value="ZF_BBOX"/>
    <property type="match status" value="1"/>
</dbReference>